<evidence type="ECO:0000259" key="11">
    <source>
        <dbReference type="PROSITE" id="PS50113"/>
    </source>
</evidence>
<dbReference type="InterPro" id="IPR001610">
    <property type="entry name" value="PAC"/>
</dbReference>
<dbReference type="PRINTS" id="PR00344">
    <property type="entry name" value="BCTRLSENSOR"/>
</dbReference>
<evidence type="ECO:0000259" key="10">
    <source>
        <dbReference type="PROSITE" id="PS50112"/>
    </source>
</evidence>
<evidence type="ECO:0000256" key="4">
    <source>
        <dbReference type="ARBA" id="ARBA00022553"/>
    </source>
</evidence>
<dbReference type="NCBIfam" id="TIGR00229">
    <property type="entry name" value="sensory_box"/>
    <property type="match status" value="2"/>
</dbReference>
<dbReference type="InterPro" id="IPR013655">
    <property type="entry name" value="PAS_fold_3"/>
</dbReference>
<proteinExistence type="inferred from homology"/>
<dbReference type="SMART" id="SM00086">
    <property type="entry name" value="PAC"/>
    <property type="match status" value="2"/>
</dbReference>
<evidence type="ECO:0000313" key="12">
    <source>
        <dbReference type="EMBL" id="MBD2774788.1"/>
    </source>
</evidence>
<dbReference type="CDD" id="cd00082">
    <property type="entry name" value="HisKA"/>
    <property type="match status" value="1"/>
</dbReference>
<dbReference type="CDD" id="cd00130">
    <property type="entry name" value="PAS"/>
    <property type="match status" value="2"/>
</dbReference>
<dbReference type="EMBL" id="JACXAE010000072">
    <property type="protein sequence ID" value="MBD2774788.1"/>
    <property type="molecule type" value="Genomic_DNA"/>
</dbReference>
<dbReference type="SMART" id="SM00388">
    <property type="entry name" value="HisKA"/>
    <property type="match status" value="1"/>
</dbReference>
<feature type="coiled-coil region" evidence="8">
    <location>
        <begin position="338"/>
        <end position="372"/>
    </location>
</feature>
<evidence type="ECO:0000256" key="1">
    <source>
        <dbReference type="ARBA" id="ARBA00000085"/>
    </source>
</evidence>
<dbReference type="EC" id="2.7.13.3" evidence="3"/>
<dbReference type="Pfam" id="PF02518">
    <property type="entry name" value="HATPase_c"/>
    <property type="match status" value="1"/>
</dbReference>
<dbReference type="SUPFAM" id="SSF47384">
    <property type="entry name" value="Homodimeric domain of signal transducing histidine kinase"/>
    <property type="match status" value="1"/>
</dbReference>
<feature type="domain" description="PAS" evidence="10">
    <location>
        <begin position="225"/>
        <end position="299"/>
    </location>
</feature>
<name>A0A8J6XI17_9CYAN</name>
<dbReference type="InterPro" id="IPR005467">
    <property type="entry name" value="His_kinase_dom"/>
</dbReference>
<dbReference type="PROSITE" id="PS50113">
    <property type="entry name" value="PAC"/>
    <property type="match status" value="2"/>
</dbReference>
<dbReference type="Gene3D" id="3.30.450.20">
    <property type="entry name" value="PAS domain"/>
    <property type="match status" value="2"/>
</dbReference>
<evidence type="ECO:0000256" key="6">
    <source>
        <dbReference type="ARBA" id="ARBA00023012"/>
    </source>
</evidence>
<comment type="caution">
    <text evidence="12">The sequence shown here is derived from an EMBL/GenBank/DDBJ whole genome shotgun (WGS) entry which is preliminary data.</text>
</comment>
<reference evidence="12" key="1">
    <citation type="submission" date="2020-09" db="EMBL/GenBank/DDBJ databases">
        <title>Iningainema tapete sp. nov. (Scytonemataceae, Cyanobacteria) from greenhouses in central Florida (USA) produces two types of nodularin with biosynthetic potential for microcystin-LR and anabaenopeptins.</title>
        <authorList>
            <person name="Berthold D.E."/>
            <person name="Lefler F.W."/>
            <person name="Huang I.-S."/>
            <person name="Abdulla H."/>
            <person name="Zimba P.V."/>
            <person name="Laughinghouse H.D. IV."/>
        </authorList>
    </citation>
    <scope>NUCLEOTIDE SEQUENCE</scope>
    <source>
        <strain evidence="12">BLCCT55</strain>
    </source>
</reference>
<dbReference type="PROSITE" id="PS50109">
    <property type="entry name" value="HIS_KIN"/>
    <property type="match status" value="1"/>
</dbReference>
<feature type="domain" description="Histidine kinase" evidence="9">
    <location>
        <begin position="379"/>
        <end position="597"/>
    </location>
</feature>
<dbReference type="Gene3D" id="3.30.565.10">
    <property type="entry name" value="Histidine kinase-like ATPase, C-terminal domain"/>
    <property type="match status" value="1"/>
</dbReference>
<dbReference type="SMART" id="SM00091">
    <property type="entry name" value="PAS"/>
    <property type="match status" value="2"/>
</dbReference>
<dbReference type="InterPro" id="IPR013767">
    <property type="entry name" value="PAS_fold"/>
</dbReference>
<evidence type="ECO:0000256" key="5">
    <source>
        <dbReference type="ARBA" id="ARBA00022777"/>
    </source>
</evidence>
<dbReference type="FunFam" id="3.30.565.10:FF:000010">
    <property type="entry name" value="Sensor histidine kinase RcsC"/>
    <property type="match status" value="1"/>
</dbReference>
<keyword evidence="8" id="KW-0175">Coiled coil</keyword>
<keyword evidence="5" id="KW-0808">Transferase</keyword>
<comment type="similarity">
    <text evidence="2">In the N-terminal section; belongs to the phytochrome family.</text>
</comment>
<keyword evidence="13" id="KW-1185">Reference proteome</keyword>
<dbReference type="SUPFAM" id="SSF55874">
    <property type="entry name" value="ATPase domain of HSP90 chaperone/DNA topoisomerase II/histidine kinase"/>
    <property type="match status" value="1"/>
</dbReference>
<dbReference type="InterPro" id="IPR035965">
    <property type="entry name" value="PAS-like_dom_sf"/>
</dbReference>
<dbReference type="InterPro" id="IPR000014">
    <property type="entry name" value="PAS"/>
</dbReference>
<keyword evidence="5" id="KW-0418">Kinase</keyword>
<dbReference type="AlphaFoldDB" id="A0A8J6XI17"/>
<dbReference type="InterPro" id="IPR036890">
    <property type="entry name" value="HATPase_C_sf"/>
</dbReference>
<accession>A0A8J6XI17</accession>
<keyword evidence="6" id="KW-0902">Two-component regulatory system</keyword>
<evidence type="ECO:0000256" key="7">
    <source>
        <dbReference type="ARBA" id="ARBA00074306"/>
    </source>
</evidence>
<protein>
    <recommendedName>
        <fullName evidence="7">Circadian input-output histidine kinase CikA</fullName>
        <ecNumber evidence="3">2.7.13.3</ecNumber>
    </recommendedName>
</protein>
<dbReference type="GO" id="GO:0000155">
    <property type="term" value="F:phosphorelay sensor kinase activity"/>
    <property type="evidence" value="ECO:0007669"/>
    <property type="project" value="InterPro"/>
</dbReference>
<dbReference type="RefSeq" id="WP_190832264.1">
    <property type="nucleotide sequence ID" value="NZ_CAWPPI010000072.1"/>
</dbReference>
<feature type="domain" description="PAC" evidence="11">
    <location>
        <begin position="145"/>
        <end position="197"/>
    </location>
</feature>
<organism evidence="12 13">
    <name type="scientific">Iningainema tapete BLCC-T55</name>
    <dbReference type="NCBI Taxonomy" id="2748662"/>
    <lineage>
        <taxon>Bacteria</taxon>
        <taxon>Bacillati</taxon>
        <taxon>Cyanobacteriota</taxon>
        <taxon>Cyanophyceae</taxon>
        <taxon>Nostocales</taxon>
        <taxon>Scytonemataceae</taxon>
        <taxon>Iningainema tapete</taxon>
    </lineage>
</organism>
<dbReference type="InterPro" id="IPR003594">
    <property type="entry name" value="HATPase_dom"/>
</dbReference>
<keyword evidence="4" id="KW-0597">Phosphoprotein</keyword>
<dbReference type="GO" id="GO:0006355">
    <property type="term" value="P:regulation of DNA-templated transcription"/>
    <property type="evidence" value="ECO:0007669"/>
    <property type="project" value="InterPro"/>
</dbReference>
<dbReference type="InterPro" id="IPR036097">
    <property type="entry name" value="HisK_dim/P_sf"/>
</dbReference>
<dbReference type="InterPro" id="IPR003661">
    <property type="entry name" value="HisK_dim/P_dom"/>
</dbReference>
<dbReference type="PROSITE" id="PS50112">
    <property type="entry name" value="PAS"/>
    <property type="match status" value="2"/>
</dbReference>
<sequence>MNAEQFYEQLQSINDRAIALYNCSAEFSNKSHLAMDSLEELRVALTELRVAEDQLYQQNQELVKTRAAVEVERQRYQELFEEAPDGYLVTNTEGIIQQANCAAAKLLNISLQFLVGKPLLSFVASSERTAFQNKLDQMHHMERIQEWEVLLCPRQGEPIDAALSVTNVRSRSGNSIALRWLLRDITERKQAESANRKAQLLEATNQALETEIKERQQLEAALRQSEERYRVISELISDYTYVYRVEADGVLIPELLNEAFTRTCGYTVKEMAENGWQSLIHPEDTVIVIQHARLLFSGQSDVFEHRILTKNGEVRWVRNYARPVTDAIQDGVLRIYGAAQDITERKRAESEREELLAREQAARKEAETANQMKDEFLAIVSHELRSPLNAILGWAKLLRTRQFDQKTTAKALDTIERNAQLQTNLIEDLLDISRIIRGKLDLQICSINLVSVIEAAINTVQLAADAKGIRLESLVDSTVGSISGDTDRLQQVVWNLLSNAIKFTPQGGRVEVRLARIDSCVEITVTDTGIGIKPEILPYIFERFRQADSSSTRSHGGLGLGLAIVRHLVELHGGTVHAQSPGEGQGATFTIKLPLPTVKSQ</sequence>
<dbReference type="InterPro" id="IPR000700">
    <property type="entry name" value="PAS-assoc_C"/>
</dbReference>
<evidence type="ECO:0000256" key="2">
    <source>
        <dbReference type="ARBA" id="ARBA00006402"/>
    </source>
</evidence>
<gene>
    <name evidence="12" type="ORF">ICL16_22635</name>
</gene>
<dbReference type="PANTHER" id="PTHR43547">
    <property type="entry name" value="TWO-COMPONENT HISTIDINE KINASE"/>
    <property type="match status" value="1"/>
</dbReference>
<dbReference type="SUPFAM" id="SSF55785">
    <property type="entry name" value="PYP-like sensor domain (PAS domain)"/>
    <property type="match status" value="2"/>
</dbReference>
<feature type="domain" description="PAS" evidence="10">
    <location>
        <begin position="72"/>
        <end position="142"/>
    </location>
</feature>
<dbReference type="PANTHER" id="PTHR43547:SF2">
    <property type="entry name" value="HYBRID SIGNAL TRANSDUCTION HISTIDINE KINASE C"/>
    <property type="match status" value="1"/>
</dbReference>
<dbReference type="Proteomes" id="UP000629098">
    <property type="component" value="Unassembled WGS sequence"/>
</dbReference>
<dbReference type="SMART" id="SM00387">
    <property type="entry name" value="HATPase_c"/>
    <property type="match status" value="1"/>
</dbReference>
<dbReference type="Pfam" id="PF08447">
    <property type="entry name" value="PAS_3"/>
    <property type="match status" value="1"/>
</dbReference>
<dbReference type="CDD" id="cd16922">
    <property type="entry name" value="HATPase_EvgS-ArcB-TorS-like"/>
    <property type="match status" value="1"/>
</dbReference>
<feature type="domain" description="PAC" evidence="11">
    <location>
        <begin position="301"/>
        <end position="354"/>
    </location>
</feature>
<comment type="catalytic activity">
    <reaction evidence="1">
        <text>ATP + protein L-histidine = ADP + protein N-phospho-L-histidine.</text>
        <dbReference type="EC" id="2.7.13.3"/>
    </reaction>
</comment>
<dbReference type="Gene3D" id="1.10.287.130">
    <property type="match status" value="1"/>
</dbReference>
<evidence type="ECO:0000259" key="9">
    <source>
        <dbReference type="PROSITE" id="PS50109"/>
    </source>
</evidence>
<dbReference type="InterPro" id="IPR004358">
    <property type="entry name" value="Sig_transdc_His_kin-like_C"/>
</dbReference>
<dbReference type="Pfam" id="PF00512">
    <property type="entry name" value="HisKA"/>
    <property type="match status" value="1"/>
</dbReference>
<dbReference type="Pfam" id="PF00989">
    <property type="entry name" value="PAS"/>
    <property type="match status" value="1"/>
</dbReference>
<evidence type="ECO:0000256" key="3">
    <source>
        <dbReference type="ARBA" id="ARBA00012438"/>
    </source>
</evidence>
<evidence type="ECO:0000256" key="8">
    <source>
        <dbReference type="SAM" id="Coils"/>
    </source>
</evidence>
<feature type="coiled-coil region" evidence="8">
    <location>
        <begin position="191"/>
        <end position="235"/>
    </location>
</feature>
<evidence type="ECO:0000313" key="13">
    <source>
        <dbReference type="Proteomes" id="UP000629098"/>
    </source>
</evidence>